<protein>
    <submittedName>
        <fullName evidence="1">Uncharacterized protein</fullName>
    </submittedName>
</protein>
<dbReference type="Proteomes" id="UP000182652">
    <property type="component" value="Unassembled WGS sequence"/>
</dbReference>
<proteinExistence type="predicted"/>
<gene>
    <name evidence="1" type="ORF">SAMN04489745_0492</name>
</gene>
<sequence>MGPLGRRQVPWLVFTSSHAAVVGLSVGFSVRRSNGDLIELVWSRPGLLLVFHVKRPLNL</sequence>
<accession>A0A1H4K3K5</accession>
<dbReference type="EMBL" id="FNSN01000003">
    <property type="protein sequence ID" value="SEB52675.1"/>
    <property type="molecule type" value="Genomic_DNA"/>
</dbReference>
<evidence type="ECO:0000313" key="1">
    <source>
        <dbReference type="EMBL" id="SEB52675.1"/>
    </source>
</evidence>
<organism evidence="1 2">
    <name type="scientific">Arthrobacter woluwensis</name>
    <dbReference type="NCBI Taxonomy" id="156980"/>
    <lineage>
        <taxon>Bacteria</taxon>
        <taxon>Bacillati</taxon>
        <taxon>Actinomycetota</taxon>
        <taxon>Actinomycetes</taxon>
        <taxon>Micrococcales</taxon>
        <taxon>Micrococcaceae</taxon>
        <taxon>Arthrobacter</taxon>
    </lineage>
</organism>
<reference evidence="1 2" key="1">
    <citation type="submission" date="2016-10" db="EMBL/GenBank/DDBJ databases">
        <authorList>
            <person name="de Groot N.N."/>
        </authorList>
    </citation>
    <scope>NUCLEOTIDE SEQUENCE [LARGE SCALE GENOMIC DNA]</scope>
    <source>
        <strain evidence="1 2">DSM 10495</strain>
    </source>
</reference>
<evidence type="ECO:0000313" key="2">
    <source>
        <dbReference type="Proteomes" id="UP000182652"/>
    </source>
</evidence>
<name>A0A1H4K3K5_9MICC</name>
<keyword evidence="2" id="KW-1185">Reference proteome</keyword>
<dbReference type="AlphaFoldDB" id="A0A1H4K3K5"/>